<dbReference type="Proteomes" id="UP000199514">
    <property type="component" value="Unassembled WGS sequence"/>
</dbReference>
<keyword evidence="1" id="KW-0472">Membrane</keyword>
<feature type="transmembrane region" description="Helical" evidence="1">
    <location>
        <begin position="225"/>
        <end position="243"/>
    </location>
</feature>
<proteinExistence type="predicted"/>
<dbReference type="Pfam" id="PF12412">
    <property type="entry name" value="DUF3667"/>
    <property type="match status" value="1"/>
</dbReference>
<dbReference type="OrthoDB" id="7446256at2"/>
<feature type="transmembrane region" description="Helical" evidence="1">
    <location>
        <begin position="255"/>
        <end position="275"/>
    </location>
</feature>
<keyword evidence="1" id="KW-0812">Transmembrane</keyword>
<dbReference type="RefSeq" id="WP_091511383.1">
    <property type="nucleotide sequence ID" value="NZ_FOLE01000005.1"/>
</dbReference>
<feature type="transmembrane region" description="Helical" evidence="1">
    <location>
        <begin position="324"/>
        <end position="344"/>
    </location>
</feature>
<sequence>MKTRRKTDHCLNCGFQFEHDENYCPQCGQENNDKTVSVRVLASEIAEEALNLDSRVFRSLFPFFFKPGFLAVEFNAGRRVNYVAPLRLYLIASFLYFFTLSYSPNQGFLDNVKEGVKTSSDTTAKVLEKIDLAQKKKRKADSLARVSEKQKNPKVKTQTDELDLDLGVLKGIPLHGIRKTISADSLLDSLKIEKTFMTRVAAKQAIHISKEDGVDSYLNTVRENLSIAMILLIPLMAWLLKLLYIRRKTLYVQHFVFVLYTQAFVFFALFFLASLEYIDFLGKIEEFLSIAIWVIIPVYIVLAMRRMYGQSWTKTIFKMGIFSYFFLIMLFISFIFDLMVAFFLF</sequence>
<feature type="transmembrane region" description="Helical" evidence="1">
    <location>
        <begin position="86"/>
        <end position="103"/>
    </location>
</feature>
<keyword evidence="3" id="KW-1185">Reference proteome</keyword>
<evidence type="ECO:0000256" key="1">
    <source>
        <dbReference type="SAM" id="Phobius"/>
    </source>
</evidence>
<reference evidence="2 3" key="1">
    <citation type="submission" date="2016-10" db="EMBL/GenBank/DDBJ databases">
        <authorList>
            <person name="de Groot N.N."/>
        </authorList>
    </citation>
    <scope>NUCLEOTIDE SEQUENCE [LARGE SCALE GENOMIC DNA]</scope>
    <source>
        <strain evidence="2 3">DSM 6793</strain>
    </source>
</reference>
<evidence type="ECO:0008006" key="4">
    <source>
        <dbReference type="Google" id="ProtNLM"/>
    </source>
</evidence>
<feature type="transmembrane region" description="Helical" evidence="1">
    <location>
        <begin position="287"/>
        <end position="304"/>
    </location>
</feature>
<dbReference type="InterPro" id="IPR022134">
    <property type="entry name" value="DUF3667"/>
</dbReference>
<evidence type="ECO:0000313" key="3">
    <source>
        <dbReference type="Proteomes" id="UP000199514"/>
    </source>
</evidence>
<dbReference type="STRING" id="927664.SAMN05421780_10519"/>
<protein>
    <recommendedName>
        <fullName evidence="4">DUF3667 domain-containing protein</fullName>
    </recommendedName>
</protein>
<keyword evidence="1" id="KW-1133">Transmembrane helix</keyword>
<dbReference type="EMBL" id="FOLE01000005">
    <property type="protein sequence ID" value="SFC37323.1"/>
    <property type="molecule type" value="Genomic_DNA"/>
</dbReference>
<name>A0A1I1IUB9_9BACT</name>
<organism evidence="2 3">
    <name type="scientific">Flexibacter flexilis DSM 6793</name>
    <dbReference type="NCBI Taxonomy" id="927664"/>
    <lineage>
        <taxon>Bacteria</taxon>
        <taxon>Pseudomonadati</taxon>
        <taxon>Bacteroidota</taxon>
        <taxon>Cytophagia</taxon>
        <taxon>Cytophagales</taxon>
        <taxon>Flexibacteraceae</taxon>
        <taxon>Flexibacter</taxon>
    </lineage>
</organism>
<dbReference type="AlphaFoldDB" id="A0A1I1IUB9"/>
<evidence type="ECO:0000313" key="2">
    <source>
        <dbReference type="EMBL" id="SFC37323.1"/>
    </source>
</evidence>
<accession>A0A1I1IUB9</accession>
<gene>
    <name evidence="2" type="ORF">SAMN05421780_10519</name>
</gene>